<evidence type="ECO:0000313" key="2">
    <source>
        <dbReference type="Proteomes" id="UP000335538"/>
    </source>
</evidence>
<accession>A0A5E5BA36</accession>
<reference evidence="1 2" key="1">
    <citation type="submission" date="2019-08" db="EMBL/GenBank/DDBJ databases">
        <authorList>
            <person name="Peeters C."/>
        </authorList>
    </citation>
    <scope>NUCLEOTIDE SEQUENCE [LARGE SCALE GENOMIC DNA]</scope>
    <source>
        <strain evidence="1 2">LMG 31121</strain>
    </source>
</reference>
<proteinExistence type="predicted"/>
<protein>
    <submittedName>
        <fullName evidence="1">Uncharacterized protein</fullName>
    </submittedName>
</protein>
<dbReference type="EMBL" id="CABPSR010000011">
    <property type="protein sequence ID" value="VVE82819.1"/>
    <property type="molecule type" value="Genomic_DNA"/>
</dbReference>
<gene>
    <name evidence="1" type="ORF">PSP31121_03983</name>
</gene>
<organism evidence="1 2">
    <name type="scientific">Pandoraea sputorum</name>
    <dbReference type="NCBI Taxonomy" id="93222"/>
    <lineage>
        <taxon>Bacteria</taxon>
        <taxon>Pseudomonadati</taxon>
        <taxon>Pseudomonadota</taxon>
        <taxon>Betaproteobacteria</taxon>
        <taxon>Burkholderiales</taxon>
        <taxon>Burkholderiaceae</taxon>
        <taxon>Pandoraea</taxon>
    </lineage>
</organism>
<name>A0A5E5BA36_9BURK</name>
<evidence type="ECO:0000313" key="1">
    <source>
        <dbReference type="EMBL" id="VVE82819.1"/>
    </source>
</evidence>
<dbReference type="AlphaFoldDB" id="A0A5E5BA36"/>
<sequence>MATLIYSQYTDESHTALCSYFGVAFDPEHFPQNPESFPNQCVIASDDPLYIAYYNSYPWWVTEWWIKPGE</sequence>
<dbReference type="Proteomes" id="UP000335538">
    <property type="component" value="Unassembled WGS sequence"/>
</dbReference>